<dbReference type="OrthoDB" id="215676at2"/>
<dbReference type="InterPro" id="IPR005546">
    <property type="entry name" value="Autotransporte_beta"/>
</dbReference>
<protein>
    <recommendedName>
        <fullName evidence="3">Autotransporter domain-containing protein</fullName>
    </recommendedName>
</protein>
<dbReference type="RefSeq" id="WP_014436758.1">
    <property type="nucleotide sequence ID" value="NC_017080.1"/>
</dbReference>
<keyword evidence="2" id="KW-0732">Signal</keyword>
<dbReference type="SUPFAM" id="SSF103515">
    <property type="entry name" value="Autotransporter"/>
    <property type="match status" value="1"/>
</dbReference>
<evidence type="ECO:0000256" key="2">
    <source>
        <dbReference type="SAM" id="SignalP"/>
    </source>
</evidence>
<feature type="compositionally biased region" description="Gly residues" evidence="1">
    <location>
        <begin position="174"/>
        <end position="248"/>
    </location>
</feature>
<evidence type="ECO:0000259" key="3">
    <source>
        <dbReference type="PROSITE" id="PS51208"/>
    </source>
</evidence>
<dbReference type="KEGG" id="phm:PSMK_13800"/>
<feature type="signal peptide" evidence="2">
    <location>
        <begin position="1"/>
        <end position="25"/>
    </location>
</feature>
<dbReference type="AlphaFoldDB" id="I0IE51"/>
<dbReference type="InterPro" id="IPR036709">
    <property type="entry name" value="Autotransporte_beta_dom_sf"/>
</dbReference>
<feature type="region of interest" description="Disordered" evidence="1">
    <location>
        <begin position="279"/>
        <end position="309"/>
    </location>
</feature>
<evidence type="ECO:0000256" key="1">
    <source>
        <dbReference type="SAM" id="MobiDB-lite"/>
    </source>
</evidence>
<dbReference type="Proteomes" id="UP000007881">
    <property type="component" value="Chromosome"/>
</dbReference>
<feature type="chain" id="PRO_5003629167" description="Autotransporter domain-containing protein" evidence="2">
    <location>
        <begin position="26"/>
        <end position="947"/>
    </location>
</feature>
<dbReference type="SUPFAM" id="SSF51126">
    <property type="entry name" value="Pectin lyase-like"/>
    <property type="match status" value="1"/>
</dbReference>
<dbReference type="InterPro" id="IPR011050">
    <property type="entry name" value="Pectin_lyase_fold/virulence"/>
</dbReference>
<dbReference type="Gene3D" id="2.40.128.130">
    <property type="entry name" value="Autotransporter beta-domain"/>
    <property type="match status" value="1"/>
</dbReference>
<dbReference type="Gene3D" id="2.160.20.10">
    <property type="entry name" value="Single-stranded right-handed beta-helix, Pectin lyase-like"/>
    <property type="match status" value="1"/>
</dbReference>
<dbReference type="PROSITE" id="PS51208">
    <property type="entry name" value="AUTOTRANSPORTER"/>
    <property type="match status" value="1"/>
</dbReference>
<accession>I0IE51</accession>
<keyword evidence="5" id="KW-1185">Reference proteome</keyword>
<evidence type="ECO:0000313" key="5">
    <source>
        <dbReference type="Proteomes" id="UP000007881"/>
    </source>
</evidence>
<dbReference type="EMBL" id="AP012338">
    <property type="protein sequence ID" value="BAM03539.1"/>
    <property type="molecule type" value="Genomic_DNA"/>
</dbReference>
<name>I0IE51_PHYMF</name>
<dbReference type="HOGENOM" id="CLU_310537_0_0_0"/>
<dbReference type="Pfam" id="PF03797">
    <property type="entry name" value="Autotransporter"/>
    <property type="match status" value="1"/>
</dbReference>
<dbReference type="eggNOG" id="COG4625">
    <property type="taxonomic scope" value="Bacteria"/>
</dbReference>
<organism evidence="4 5">
    <name type="scientific">Phycisphaera mikurensis (strain NBRC 102666 / KCTC 22515 / FYK2301M01)</name>
    <dbReference type="NCBI Taxonomy" id="1142394"/>
    <lineage>
        <taxon>Bacteria</taxon>
        <taxon>Pseudomonadati</taxon>
        <taxon>Planctomycetota</taxon>
        <taxon>Phycisphaerae</taxon>
        <taxon>Phycisphaerales</taxon>
        <taxon>Phycisphaeraceae</taxon>
        <taxon>Phycisphaera</taxon>
    </lineage>
</organism>
<sequence>MPIPTPPRPRFSTAALLAAASALHAGVLTPEASGQVEVTTLADSGTGSLREALGSTPAGGTITFAAGLDGSIDLSSELSVGRGVTIDGSGANRSITIDGGGDDFLFLVNAGSSDEVRLKDLTLRNGLASGGAGGDGAGAGGGGGGGLGAGGAIFGESGVIILDNTLVEDNAARGGNGGNGGDGTGGSNTGGTPGDGSGDFDGGAGGAASAPGGDGEFGSGGGGGGASAGAGGAGAGEAGGGADGQAVRGGGGGGGSGLGGGVFLTQDARLVLAGDGSRFGTNTVTEGQGGNPPGQAGASDGQDGGARGESVATIGTSVVELRPAAGERLIVDTDGFASVDGTGSGSSVGLGLQEGLTFRKTGLGSLALEGTGIGGGVGAVAGDFDYDLDVDEGSFNPGGFDRVGTTVVGGDFSNGNDGVLDIEFGADGVDRIDVGGDIRLNGDVNFIEVSPGVTPDTPLTFLQTTDGGTLSDDFDAVRTTLLTDSRILAADVTYRADGADVTFAALDEVVDFAGDDPLRNREKVGELLNDVAGGERGDASTRLALQPAFDALLDADDLGRAVLSQANTTASAALAAVPQNQLLASGVALARLNQGGATLERRNRRLASANASRLLAQLDPADVEPTPYPVSGPQTPVPVFPENDPAAYEATAATLSEAEADFAPLDGGPALFAEALGVFSDVEEDNAAPGQDSQTYGVAFGGDWALEDWNAVGGVYLAFTETETGVDGLGDDFKTDAFQVGLYGAKRFDDHLVVNGTASAGFLEFESERPTPLGTAEADADGFVVGATVEALYDLPLGDRFIVSPLVGVETYFVDRDGYAESGAGALNLDVDDSSGEFLTSVVGAQLATAVDLEALGDLRLSPLLRVGWSHQHLDREGTTTSAFAAAPGESFTTRSSARDRDALRLGAALELGPAGSDDWAVYARYTGDIAANGDSHTLRAGLRISF</sequence>
<reference evidence="4 5" key="1">
    <citation type="submission" date="2012-02" db="EMBL/GenBank/DDBJ databases">
        <title>Complete genome sequence of Phycisphaera mikurensis NBRC 102666.</title>
        <authorList>
            <person name="Ankai A."/>
            <person name="Hosoyama A."/>
            <person name="Terui Y."/>
            <person name="Sekine M."/>
            <person name="Fukai R."/>
            <person name="Kato Y."/>
            <person name="Nakamura S."/>
            <person name="Yamada-Narita S."/>
            <person name="Kawakoshi A."/>
            <person name="Fukunaga Y."/>
            <person name="Yamazaki S."/>
            <person name="Fujita N."/>
        </authorList>
    </citation>
    <scope>NUCLEOTIDE SEQUENCE [LARGE SCALE GENOMIC DNA]</scope>
    <source>
        <strain evidence="5">NBRC 102666 / KCTC 22515 / FYK2301M01</strain>
    </source>
</reference>
<feature type="region of interest" description="Disordered" evidence="1">
    <location>
        <begin position="172"/>
        <end position="248"/>
    </location>
</feature>
<proteinExistence type="predicted"/>
<feature type="domain" description="Autotransporter" evidence="3">
    <location>
        <begin position="664"/>
        <end position="947"/>
    </location>
</feature>
<evidence type="ECO:0000313" key="4">
    <source>
        <dbReference type="EMBL" id="BAM03539.1"/>
    </source>
</evidence>
<dbReference type="SMART" id="SM00869">
    <property type="entry name" value="Autotransporter"/>
    <property type="match status" value="1"/>
</dbReference>
<gene>
    <name evidence="4" type="ordered locus">PSMK_13800</name>
</gene>
<dbReference type="STRING" id="1142394.PSMK_13800"/>
<dbReference type="InterPro" id="IPR012334">
    <property type="entry name" value="Pectin_lyas_fold"/>
</dbReference>